<sequence>MLPYEVNELSSVLSYYIEYVKIHTNFFHHKFLTRFICLIVCLIPQRDQPYLIRYKTELLSNIISFAKLYEYSRCNKEMNDFEKTRMVSLFKTRLKTSEHREYICRKPGIRPDKIDSDCPLIIKNIESSFYHSSNIDNEIIKNTKVIVEESTRSALKNYLKSGSFEQIYSFYLYLKPYFFWNKWQDLNDKIILFSLNKFFFTRIILIRWCILICL</sequence>
<dbReference type="AlphaFoldDB" id="A0A4Q9M3G0"/>
<evidence type="ECO:0000313" key="2">
    <source>
        <dbReference type="Proteomes" id="UP000292282"/>
    </source>
</evidence>
<proteinExistence type="predicted"/>
<reference evidence="1 2" key="1">
    <citation type="submission" date="2017-12" db="EMBL/GenBank/DDBJ databases">
        <authorList>
            <person name="Pombert J.-F."/>
            <person name="Haag K.L."/>
            <person name="Ebert D."/>
        </authorList>
    </citation>
    <scope>NUCLEOTIDE SEQUENCE [LARGE SCALE GENOMIC DNA]</scope>
    <source>
        <strain evidence="1">IL-G-3</strain>
    </source>
</reference>
<dbReference type="VEuPathDB" id="MicrosporidiaDB:CWI38_0028p0090"/>
<protein>
    <submittedName>
        <fullName evidence="1">Uncharacterized protein</fullName>
    </submittedName>
</protein>
<dbReference type="EMBL" id="PITK01000028">
    <property type="protein sequence ID" value="TBU20737.1"/>
    <property type="molecule type" value="Genomic_DNA"/>
</dbReference>
<dbReference type="STRING" id="1176355.A0A4Q9M3G0"/>
<name>A0A4Q9M3G0_9MICR</name>
<evidence type="ECO:0000313" key="1">
    <source>
        <dbReference type="EMBL" id="TBU20737.1"/>
    </source>
</evidence>
<organism evidence="1 2">
    <name type="scientific">Hamiltosporidium tvaerminnensis</name>
    <dbReference type="NCBI Taxonomy" id="1176355"/>
    <lineage>
        <taxon>Eukaryota</taxon>
        <taxon>Fungi</taxon>
        <taxon>Fungi incertae sedis</taxon>
        <taxon>Microsporidia</taxon>
        <taxon>Dubosqiidae</taxon>
        <taxon>Hamiltosporidium</taxon>
    </lineage>
</organism>
<comment type="caution">
    <text evidence="1">The sequence shown here is derived from an EMBL/GenBank/DDBJ whole genome shotgun (WGS) entry which is preliminary data.</text>
</comment>
<gene>
    <name evidence="1" type="ORF">CWI38_0028p0090</name>
</gene>
<keyword evidence="2" id="KW-1185">Reference proteome</keyword>
<accession>A0A4Q9M3G0</accession>
<dbReference type="Proteomes" id="UP000292282">
    <property type="component" value="Unassembled WGS sequence"/>
</dbReference>